<accession>A0AAW6E8W7</accession>
<evidence type="ECO:0000313" key="2">
    <source>
        <dbReference type="Proteomes" id="UP001211015"/>
    </source>
</evidence>
<evidence type="ECO:0000313" key="1">
    <source>
        <dbReference type="EMBL" id="MDB8745573.1"/>
    </source>
</evidence>
<sequence>MIPKEISARLRKGDTMCKRFDDWSQEIKNFCDKNGYSFEKAKSLSQCWGKDDLFLQYFDPDSESVRKGLGLLDETPMPLVLYIKRLPDGRLLFKQTEHTKKYLA</sequence>
<dbReference type="EMBL" id="JAQMLV010000016">
    <property type="protein sequence ID" value="MDB8745573.1"/>
    <property type="molecule type" value="Genomic_DNA"/>
</dbReference>
<comment type="caution">
    <text evidence="1">The sequence shown here is derived from an EMBL/GenBank/DDBJ whole genome shotgun (WGS) entry which is preliminary data.</text>
</comment>
<name>A0AAW6E8W7_9FIRM</name>
<dbReference type="AlphaFoldDB" id="A0AAW6E8W7"/>
<protein>
    <submittedName>
        <fullName evidence="1">Uncharacterized protein</fullName>
    </submittedName>
</protein>
<proteinExistence type="predicted"/>
<reference evidence="1" key="1">
    <citation type="submission" date="2023-01" db="EMBL/GenBank/DDBJ databases">
        <title>Human gut microbiome strain richness.</title>
        <authorList>
            <person name="Chen-Liaw A."/>
        </authorList>
    </citation>
    <scope>NUCLEOTIDE SEQUENCE</scope>
    <source>
        <strain evidence="1">1001275st1_F4_1001275B_160808</strain>
    </source>
</reference>
<gene>
    <name evidence="1" type="ORF">PNU62_11145</name>
</gene>
<dbReference type="RefSeq" id="WP_147339786.1">
    <property type="nucleotide sequence ID" value="NZ_JAQMLV010000016.1"/>
</dbReference>
<dbReference type="Proteomes" id="UP001211015">
    <property type="component" value="Unassembled WGS sequence"/>
</dbReference>
<organism evidence="1 2">
    <name type="scientific">Ruminococcus bicirculans</name>
    <name type="common">ex Wegman et al. 2014</name>
    <dbReference type="NCBI Taxonomy" id="1160721"/>
    <lineage>
        <taxon>Bacteria</taxon>
        <taxon>Bacillati</taxon>
        <taxon>Bacillota</taxon>
        <taxon>Clostridia</taxon>
        <taxon>Eubacteriales</taxon>
        <taxon>Oscillospiraceae</taxon>
        <taxon>Ruminococcus</taxon>
    </lineage>
</organism>